<organism evidence="1 2">
    <name type="scientific">Piromyces finnis</name>
    <dbReference type="NCBI Taxonomy" id="1754191"/>
    <lineage>
        <taxon>Eukaryota</taxon>
        <taxon>Fungi</taxon>
        <taxon>Fungi incertae sedis</taxon>
        <taxon>Chytridiomycota</taxon>
        <taxon>Chytridiomycota incertae sedis</taxon>
        <taxon>Neocallimastigomycetes</taxon>
        <taxon>Neocallimastigales</taxon>
        <taxon>Neocallimastigaceae</taxon>
        <taxon>Piromyces</taxon>
    </lineage>
</organism>
<evidence type="ECO:0000313" key="2">
    <source>
        <dbReference type="Proteomes" id="UP000193719"/>
    </source>
</evidence>
<accession>A0A1Y1VLR9</accession>
<sequence>MIIYFIILIDDYKNNIKTNNIINNGKEIIKIQNKNHHHHNNSDENMKNNTLIKGELNNNLIKRDKSKKKNNVNSSSNIKNHNIENEYLEKENTLILDSRIKTGKNEKANIVVNNNIKEEKNENIISYGNDIIDLTKIRGDDIKTIDLKYNNKSRNHFFQNDTNYDYNMMINKEKKYINKNYIKSKEDNISYRKDLINNNDKYLQNIIVPDNIDINSQNICITRNDINNNPKCVNESYFIQIKKYQSNQLIEIKINGRVLYEKNVNEFNSTGTK</sequence>
<comment type="caution">
    <text evidence="1">The sequence shown here is derived from an EMBL/GenBank/DDBJ whole genome shotgun (WGS) entry which is preliminary data.</text>
</comment>
<evidence type="ECO:0000313" key="1">
    <source>
        <dbReference type="EMBL" id="ORX59848.1"/>
    </source>
</evidence>
<dbReference type="Proteomes" id="UP000193719">
    <property type="component" value="Unassembled WGS sequence"/>
</dbReference>
<reference evidence="1 2" key="2">
    <citation type="submission" date="2016-08" db="EMBL/GenBank/DDBJ databases">
        <title>Pervasive Adenine N6-methylation of Active Genes in Fungi.</title>
        <authorList>
            <consortium name="DOE Joint Genome Institute"/>
            <person name="Mondo S.J."/>
            <person name="Dannebaum R.O."/>
            <person name="Kuo R.C."/>
            <person name="Labutti K."/>
            <person name="Haridas S."/>
            <person name="Kuo A."/>
            <person name="Salamov A."/>
            <person name="Ahrendt S.R."/>
            <person name="Lipzen A."/>
            <person name="Sullivan W."/>
            <person name="Andreopoulos W.B."/>
            <person name="Clum A."/>
            <person name="Lindquist E."/>
            <person name="Daum C."/>
            <person name="Ramamoorthy G.K."/>
            <person name="Gryganskyi A."/>
            <person name="Culley D."/>
            <person name="Magnuson J.K."/>
            <person name="James T.Y."/>
            <person name="O'Malley M.A."/>
            <person name="Stajich J.E."/>
            <person name="Spatafora J.W."/>
            <person name="Visel A."/>
            <person name="Grigoriev I.V."/>
        </authorList>
    </citation>
    <scope>NUCLEOTIDE SEQUENCE [LARGE SCALE GENOMIC DNA]</scope>
    <source>
        <strain evidence="2">finn</strain>
    </source>
</reference>
<reference evidence="1 2" key="1">
    <citation type="submission" date="2016-08" db="EMBL/GenBank/DDBJ databases">
        <title>Genomes of anaerobic fungi encode conserved fungal cellulosomes for biomass hydrolysis.</title>
        <authorList>
            <consortium name="DOE Joint Genome Institute"/>
            <person name="Haitjema C.H."/>
            <person name="Gilmore S.P."/>
            <person name="Henske J.K."/>
            <person name="Solomon K.V."/>
            <person name="De Groot R."/>
            <person name="Kuo A."/>
            <person name="Mondo S.J."/>
            <person name="Salamov A.A."/>
            <person name="Labutti K."/>
            <person name="Zhao Z."/>
            <person name="Chiniquy J."/>
            <person name="Barry K."/>
            <person name="Brewer H.M."/>
            <person name="Purvine S.O."/>
            <person name="Wright A.T."/>
            <person name="Boxma B."/>
            <person name="Van Alen T."/>
            <person name="Hackstein J.H."/>
            <person name="Baker S.E."/>
            <person name="Grigoriev I.V."/>
            <person name="O'Malley M.A."/>
        </authorList>
    </citation>
    <scope>NUCLEOTIDE SEQUENCE [LARGE SCALE GENOMIC DNA]</scope>
    <source>
        <strain evidence="2">finn</strain>
    </source>
</reference>
<protein>
    <submittedName>
        <fullName evidence="1">Uncharacterized protein</fullName>
    </submittedName>
</protein>
<keyword evidence="2" id="KW-1185">Reference proteome</keyword>
<dbReference type="AlphaFoldDB" id="A0A1Y1VLR9"/>
<dbReference type="EMBL" id="MCFH01000002">
    <property type="protein sequence ID" value="ORX59848.1"/>
    <property type="molecule type" value="Genomic_DNA"/>
</dbReference>
<name>A0A1Y1VLR9_9FUNG</name>
<gene>
    <name evidence="1" type="ORF">BCR36DRAFT_46684</name>
</gene>
<proteinExistence type="predicted"/>